<dbReference type="PRINTS" id="PR00081">
    <property type="entry name" value="GDHRDH"/>
</dbReference>
<dbReference type="InterPro" id="IPR002347">
    <property type="entry name" value="SDR_fam"/>
</dbReference>
<sequence>MVDYASTKGAIVSFTRSLSKQLAEAKIRVNGVAPGPIWTPLIPATFDDVSDFGKDTPLGRAGQPSEVAPAYVFLASKDASYITGQFIHVNGGEIIGS</sequence>
<evidence type="ECO:0000256" key="1">
    <source>
        <dbReference type="ARBA" id="ARBA00006484"/>
    </source>
</evidence>
<evidence type="ECO:0000313" key="4">
    <source>
        <dbReference type="Proteomes" id="UP000256919"/>
    </source>
</evidence>
<dbReference type="Proteomes" id="UP000256919">
    <property type="component" value="Unassembled WGS sequence"/>
</dbReference>
<dbReference type="Gene3D" id="3.40.50.720">
    <property type="entry name" value="NAD(P)-binding Rossmann-like Domain"/>
    <property type="match status" value="1"/>
</dbReference>
<dbReference type="PANTHER" id="PTHR48107:SF16">
    <property type="entry name" value="NADPH-DEPENDENT ALDEHYDE REDUCTASE 1, CHLOROPLASTIC"/>
    <property type="match status" value="1"/>
</dbReference>
<comment type="caution">
    <text evidence="3">The sequence shown here is derived from an EMBL/GenBank/DDBJ whole genome shotgun (WGS) entry which is preliminary data.</text>
</comment>
<dbReference type="InterPro" id="IPR036291">
    <property type="entry name" value="NAD(P)-bd_dom_sf"/>
</dbReference>
<evidence type="ECO:0000313" key="3">
    <source>
        <dbReference type="EMBL" id="REE25001.1"/>
    </source>
</evidence>
<reference evidence="3 4" key="1">
    <citation type="submission" date="2018-07" db="EMBL/GenBank/DDBJ databases">
        <title>Genomic Encyclopedia of Type Strains, Phase III (KMG-III): the genomes of soil and plant-associated and newly described type strains.</title>
        <authorList>
            <person name="Whitman W."/>
        </authorList>
    </citation>
    <scope>NUCLEOTIDE SEQUENCE [LARGE SCALE GENOMIC DNA]</scope>
    <source>
        <strain evidence="3 4">CECT 7948</strain>
    </source>
</reference>
<name>A0A3D9N4M0_9FLAO</name>
<dbReference type="Pfam" id="PF13561">
    <property type="entry name" value="adh_short_C2"/>
    <property type="match status" value="1"/>
</dbReference>
<dbReference type="SUPFAM" id="SSF51735">
    <property type="entry name" value="NAD(P)-binding Rossmann-fold domains"/>
    <property type="match status" value="1"/>
</dbReference>
<evidence type="ECO:0000256" key="2">
    <source>
        <dbReference type="ARBA" id="ARBA00023002"/>
    </source>
</evidence>
<accession>A0A3D9N4M0</accession>
<gene>
    <name evidence="3" type="ORF">DFQ09_103308</name>
</gene>
<comment type="similarity">
    <text evidence="1">Belongs to the short-chain dehydrogenases/reductases (SDR) family.</text>
</comment>
<dbReference type="GO" id="GO:0016614">
    <property type="term" value="F:oxidoreductase activity, acting on CH-OH group of donors"/>
    <property type="evidence" value="ECO:0007669"/>
    <property type="project" value="UniProtKB-ARBA"/>
</dbReference>
<proteinExistence type="inferred from homology"/>
<keyword evidence="2" id="KW-0560">Oxidoreductase</keyword>
<protein>
    <submittedName>
        <fullName evidence="3">Enoyl-ACP reductase-like protein</fullName>
    </submittedName>
</protein>
<dbReference type="EMBL" id="QREI01000003">
    <property type="protein sequence ID" value="REE25001.1"/>
    <property type="molecule type" value="Genomic_DNA"/>
</dbReference>
<keyword evidence="4" id="KW-1185">Reference proteome</keyword>
<dbReference type="AlphaFoldDB" id="A0A3D9N4M0"/>
<dbReference type="PANTHER" id="PTHR48107">
    <property type="entry name" value="NADPH-DEPENDENT ALDEHYDE REDUCTASE-LIKE PROTEIN, CHLOROPLASTIC-RELATED"/>
    <property type="match status" value="1"/>
</dbReference>
<organism evidence="3 4">
    <name type="scientific">Winogradskyella pacifica</name>
    <dbReference type="NCBI Taxonomy" id="664642"/>
    <lineage>
        <taxon>Bacteria</taxon>
        <taxon>Pseudomonadati</taxon>
        <taxon>Bacteroidota</taxon>
        <taxon>Flavobacteriia</taxon>
        <taxon>Flavobacteriales</taxon>
        <taxon>Flavobacteriaceae</taxon>
        <taxon>Winogradskyella</taxon>
    </lineage>
</organism>